<keyword evidence="4 8" id="KW-0812">Transmembrane</keyword>
<protein>
    <submittedName>
        <fullName evidence="9">Zinc transporter, ZIP family</fullName>
    </submittedName>
</protein>
<keyword evidence="5" id="KW-0862">Zinc</keyword>
<dbReference type="PANTHER" id="PTHR11040:SF211">
    <property type="entry name" value="ZINC TRANSPORTER ZIP11"/>
    <property type="match status" value="1"/>
</dbReference>
<evidence type="ECO:0000256" key="5">
    <source>
        <dbReference type="ARBA" id="ARBA00022833"/>
    </source>
</evidence>
<feature type="transmembrane region" description="Helical" evidence="8">
    <location>
        <begin position="207"/>
        <end position="228"/>
    </location>
</feature>
<dbReference type="EMBL" id="FXTH01000004">
    <property type="protein sequence ID" value="SMO51519.1"/>
    <property type="molecule type" value="Genomic_DNA"/>
</dbReference>
<evidence type="ECO:0000256" key="2">
    <source>
        <dbReference type="ARBA" id="ARBA00006939"/>
    </source>
</evidence>
<evidence type="ECO:0000313" key="10">
    <source>
        <dbReference type="Proteomes" id="UP000317593"/>
    </source>
</evidence>
<comment type="subcellular location">
    <subcellularLocation>
        <location evidence="1">Cell membrane</location>
        <topology evidence="1">Multi-pass membrane protein</topology>
    </subcellularLocation>
</comment>
<dbReference type="InterPro" id="IPR003689">
    <property type="entry name" value="ZIP"/>
</dbReference>
<feature type="transmembrane region" description="Helical" evidence="8">
    <location>
        <begin position="266"/>
        <end position="285"/>
    </location>
</feature>
<evidence type="ECO:0000313" key="9">
    <source>
        <dbReference type="EMBL" id="SMO51519.1"/>
    </source>
</evidence>
<sequence length="286" mass="30041">MQTSFLYMMPLAELKDFFFGLGPITQSLFGGLFTYTLTALGAALVFFTRAINYKLLDAMMGFAAGVMIAASFWSLLVPSIDMAAAQGVVEWLPAVVGFLCGGIFLRICDAYLPHLHIGLPVEEAEGMPTSWRRATLLVLAITLHNIPEGLAIGVLFGAAASGIEAAGGATVMGAITLAIGIGIQNFPEGTAVSMPLRREGLSVGKSFWYGQLSGIVEPISAVIGAAAVLMVQPLLPYALAFAAGAMIYVVVEELIPESQLRGNTDIATLGTMLGFSIMMILDVALG</sequence>
<name>A0A521BWG4_9BACT</name>
<feature type="transmembrane region" description="Helical" evidence="8">
    <location>
        <begin position="136"/>
        <end position="159"/>
    </location>
</feature>
<dbReference type="AlphaFoldDB" id="A0A521BWG4"/>
<evidence type="ECO:0000256" key="4">
    <source>
        <dbReference type="ARBA" id="ARBA00022692"/>
    </source>
</evidence>
<keyword evidence="3" id="KW-1003">Cell membrane</keyword>
<evidence type="ECO:0000256" key="7">
    <source>
        <dbReference type="ARBA" id="ARBA00023136"/>
    </source>
</evidence>
<reference evidence="9 10" key="1">
    <citation type="submission" date="2017-05" db="EMBL/GenBank/DDBJ databases">
        <authorList>
            <person name="Varghese N."/>
            <person name="Submissions S."/>
        </authorList>
    </citation>
    <scope>NUCLEOTIDE SEQUENCE [LARGE SCALE GENOMIC DNA]</scope>
    <source>
        <strain evidence="9 10">DSM 21194</strain>
    </source>
</reference>
<proteinExistence type="inferred from homology"/>
<dbReference type="PANTHER" id="PTHR11040">
    <property type="entry name" value="ZINC/IRON TRANSPORTER"/>
    <property type="match status" value="1"/>
</dbReference>
<dbReference type="GO" id="GO:0005385">
    <property type="term" value="F:zinc ion transmembrane transporter activity"/>
    <property type="evidence" value="ECO:0007669"/>
    <property type="project" value="TreeGrafter"/>
</dbReference>
<organism evidence="9 10">
    <name type="scientific">Fodinibius sediminis</name>
    <dbReference type="NCBI Taxonomy" id="1214077"/>
    <lineage>
        <taxon>Bacteria</taxon>
        <taxon>Pseudomonadati</taxon>
        <taxon>Balneolota</taxon>
        <taxon>Balneolia</taxon>
        <taxon>Balneolales</taxon>
        <taxon>Balneolaceae</taxon>
        <taxon>Fodinibius</taxon>
    </lineage>
</organism>
<keyword evidence="10" id="KW-1185">Reference proteome</keyword>
<keyword evidence="6 8" id="KW-1133">Transmembrane helix</keyword>
<dbReference type="Proteomes" id="UP000317593">
    <property type="component" value="Unassembled WGS sequence"/>
</dbReference>
<evidence type="ECO:0000256" key="1">
    <source>
        <dbReference type="ARBA" id="ARBA00004651"/>
    </source>
</evidence>
<gene>
    <name evidence="9" type="ORF">SAMN06265218_104112</name>
</gene>
<evidence type="ECO:0000256" key="3">
    <source>
        <dbReference type="ARBA" id="ARBA00022475"/>
    </source>
</evidence>
<evidence type="ECO:0000256" key="8">
    <source>
        <dbReference type="SAM" id="Phobius"/>
    </source>
</evidence>
<keyword evidence="7 8" id="KW-0472">Membrane</keyword>
<feature type="transmembrane region" description="Helical" evidence="8">
    <location>
        <begin position="55"/>
        <end position="76"/>
    </location>
</feature>
<comment type="similarity">
    <text evidence="2">Belongs to the ZIP transporter (TC 2.A.5) family.</text>
</comment>
<feature type="transmembrane region" description="Helical" evidence="8">
    <location>
        <begin position="234"/>
        <end position="254"/>
    </location>
</feature>
<accession>A0A521BWG4</accession>
<feature type="transmembrane region" description="Helical" evidence="8">
    <location>
        <begin position="28"/>
        <end position="48"/>
    </location>
</feature>
<evidence type="ECO:0000256" key="6">
    <source>
        <dbReference type="ARBA" id="ARBA00022989"/>
    </source>
</evidence>
<feature type="transmembrane region" description="Helical" evidence="8">
    <location>
        <begin position="165"/>
        <end position="186"/>
    </location>
</feature>
<dbReference type="Pfam" id="PF02535">
    <property type="entry name" value="Zip"/>
    <property type="match status" value="1"/>
</dbReference>
<dbReference type="GO" id="GO:0005886">
    <property type="term" value="C:plasma membrane"/>
    <property type="evidence" value="ECO:0007669"/>
    <property type="project" value="UniProtKB-SubCell"/>
</dbReference>